<comment type="caution">
    <text evidence="4">The sequence shown here is derived from an EMBL/GenBank/DDBJ whole genome shotgun (WGS) entry which is preliminary data.</text>
</comment>
<protein>
    <submittedName>
        <fullName evidence="4">Shikimate 5-dehydrogenase</fullName>
    </submittedName>
</protein>
<feature type="domain" description="Shikimate dehydrogenase substrate binding N-terminal" evidence="3">
    <location>
        <begin position="14"/>
        <end position="95"/>
    </location>
</feature>
<dbReference type="PANTHER" id="PTHR21089">
    <property type="entry name" value="SHIKIMATE DEHYDROGENASE"/>
    <property type="match status" value="1"/>
</dbReference>
<evidence type="ECO:0000313" key="5">
    <source>
        <dbReference type="Proteomes" id="UP000317410"/>
    </source>
</evidence>
<dbReference type="Proteomes" id="UP000317410">
    <property type="component" value="Unassembled WGS sequence"/>
</dbReference>
<organism evidence="4 5">
    <name type="scientific">Microbacterium maritypicum</name>
    <name type="common">Microbacterium liquefaciens</name>
    <dbReference type="NCBI Taxonomy" id="33918"/>
    <lineage>
        <taxon>Bacteria</taxon>
        <taxon>Bacillati</taxon>
        <taxon>Actinomycetota</taxon>
        <taxon>Actinomycetes</taxon>
        <taxon>Micrococcales</taxon>
        <taxon>Microbacteriaceae</taxon>
        <taxon>Microbacterium</taxon>
    </lineage>
</organism>
<dbReference type="SUPFAM" id="SSF53223">
    <property type="entry name" value="Aminoacid dehydrogenase-like, N-terminal domain"/>
    <property type="match status" value="1"/>
</dbReference>
<dbReference type="GO" id="GO:0009423">
    <property type="term" value="P:chorismate biosynthetic process"/>
    <property type="evidence" value="ECO:0007669"/>
    <property type="project" value="TreeGrafter"/>
</dbReference>
<dbReference type="InterPro" id="IPR036291">
    <property type="entry name" value="NAD(P)-bd_dom_sf"/>
</dbReference>
<dbReference type="GO" id="GO:0019632">
    <property type="term" value="P:shikimate metabolic process"/>
    <property type="evidence" value="ECO:0007669"/>
    <property type="project" value="TreeGrafter"/>
</dbReference>
<proteinExistence type="predicted"/>
<dbReference type="GO" id="GO:0050661">
    <property type="term" value="F:NADP binding"/>
    <property type="evidence" value="ECO:0007669"/>
    <property type="project" value="TreeGrafter"/>
</dbReference>
<dbReference type="AlphaFoldDB" id="A0A4Y4B9Q3"/>
<evidence type="ECO:0000313" key="4">
    <source>
        <dbReference type="EMBL" id="GEC75764.1"/>
    </source>
</evidence>
<sequence length="276" mass="28878">MAAAETVTRSRLAVWGDPIAHSKSPDLHAAAYRVLGLDWEYGRRQVSADDFAPVFAQLDDTWRGLSLTMPLKEQAFRAAATRDRHAELTGAVNTLLMGEHPAGFNTDVGGIVDALAEARVTDVDRVRILGAGATAASALVAASEIGATRADVRARRPAPAAALAELGERLSMVVDVRSFDAPSETVELTLATLPSGTTLPADTATALAAQGGVLFDAAYAPWPSALAARWADGATISGLGMLLHQAVRQIRIFLHGDPAAELPDEVAVIAAMRAAI</sequence>
<reference evidence="4 5" key="1">
    <citation type="submission" date="2019-06" db="EMBL/GenBank/DDBJ databases">
        <title>Whole genome shotgun sequence of Microbacterium liquefaciens NBRC 15037.</title>
        <authorList>
            <person name="Hosoyama A."/>
            <person name="Uohara A."/>
            <person name="Ohji S."/>
            <person name="Ichikawa N."/>
        </authorList>
    </citation>
    <scope>NUCLEOTIDE SEQUENCE [LARGE SCALE GENOMIC DNA]</scope>
    <source>
        <strain evidence="4 5">NBRC 15037</strain>
    </source>
</reference>
<dbReference type="Gene3D" id="3.40.50.10860">
    <property type="entry name" value="Leucine Dehydrogenase, chain A, domain 1"/>
    <property type="match status" value="1"/>
</dbReference>
<evidence type="ECO:0000256" key="2">
    <source>
        <dbReference type="ARBA" id="ARBA00023141"/>
    </source>
</evidence>
<accession>A0A4Y4B9Q3</accession>
<dbReference type="Gene3D" id="3.40.50.720">
    <property type="entry name" value="NAD(P)-binding Rossmann-like Domain"/>
    <property type="match status" value="1"/>
</dbReference>
<comment type="pathway">
    <text evidence="1">Metabolic intermediate biosynthesis; chorismate biosynthesis; chorismate from D-erythrose 4-phosphate and phosphoenolpyruvate: step 4/7.</text>
</comment>
<dbReference type="PANTHER" id="PTHR21089:SF1">
    <property type="entry name" value="BIFUNCTIONAL 3-DEHYDROQUINATE DEHYDRATASE_SHIKIMATE DEHYDROGENASE, CHLOROPLASTIC"/>
    <property type="match status" value="1"/>
</dbReference>
<dbReference type="GO" id="GO:0004764">
    <property type="term" value="F:shikimate 3-dehydrogenase (NADP+) activity"/>
    <property type="evidence" value="ECO:0007669"/>
    <property type="project" value="InterPro"/>
</dbReference>
<dbReference type="GO" id="GO:0005829">
    <property type="term" value="C:cytosol"/>
    <property type="evidence" value="ECO:0007669"/>
    <property type="project" value="TreeGrafter"/>
</dbReference>
<gene>
    <name evidence="4" type="primary">aroE</name>
    <name evidence="4" type="ORF">MLI01_19090</name>
</gene>
<dbReference type="RefSeq" id="WP_141386753.1">
    <property type="nucleotide sequence ID" value="NZ_BJNQ01000011.1"/>
</dbReference>
<evidence type="ECO:0000259" key="3">
    <source>
        <dbReference type="Pfam" id="PF08501"/>
    </source>
</evidence>
<dbReference type="Pfam" id="PF08501">
    <property type="entry name" value="Shikimate_dh_N"/>
    <property type="match status" value="1"/>
</dbReference>
<dbReference type="EMBL" id="BJNQ01000011">
    <property type="protein sequence ID" value="GEC75764.1"/>
    <property type="molecule type" value="Genomic_DNA"/>
</dbReference>
<keyword evidence="2" id="KW-0057">Aromatic amino acid biosynthesis</keyword>
<dbReference type="GO" id="GO:0009073">
    <property type="term" value="P:aromatic amino acid family biosynthetic process"/>
    <property type="evidence" value="ECO:0007669"/>
    <property type="project" value="UniProtKB-KW"/>
</dbReference>
<dbReference type="InterPro" id="IPR013708">
    <property type="entry name" value="Shikimate_DH-bd_N"/>
</dbReference>
<dbReference type="SUPFAM" id="SSF51735">
    <property type="entry name" value="NAD(P)-binding Rossmann-fold domains"/>
    <property type="match status" value="1"/>
</dbReference>
<keyword evidence="2" id="KW-0028">Amino-acid biosynthesis</keyword>
<evidence type="ECO:0000256" key="1">
    <source>
        <dbReference type="ARBA" id="ARBA00004871"/>
    </source>
</evidence>
<dbReference type="InterPro" id="IPR046346">
    <property type="entry name" value="Aminoacid_DH-like_N_sf"/>
</dbReference>
<name>A0A4Y4B9Q3_MICMQ</name>
<dbReference type="InterPro" id="IPR022893">
    <property type="entry name" value="Shikimate_DH_fam"/>
</dbReference>